<protein>
    <submittedName>
        <fullName evidence="1">Uncharacterized protein</fullName>
    </submittedName>
</protein>
<evidence type="ECO:0000313" key="1">
    <source>
        <dbReference type="EMBL" id="EPQ60650.1"/>
    </source>
</evidence>
<dbReference type="OMA" id="RRMICEL"/>
<organism evidence="1 2">
    <name type="scientific">Gloeophyllum trabeum (strain ATCC 11539 / FP-39264 / Madison 617)</name>
    <name type="common">Brown rot fungus</name>
    <dbReference type="NCBI Taxonomy" id="670483"/>
    <lineage>
        <taxon>Eukaryota</taxon>
        <taxon>Fungi</taxon>
        <taxon>Dikarya</taxon>
        <taxon>Basidiomycota</taxon>
        <taxon>Agaricomycotina</taxon>
        <taxon>Agaricomycetes</taxon>
        <taxon>Gloeophyllales</taxon>
        <taxon>Gloeophyllaceae</taxon>
        <taxon>Gloeophyllum</taxon>
    </lineage>
</organism>
<name>S7RZZ0_GLOTA</name>
<dbReference type="eggNOG" id="ENOG502SQ18">
    <property type="taxonomic scope" value="Eukaryota"/>
</dbReference>
<gene>
    <name evidence="1" type="ORF">GLOTRDRAFT_102388</name>
</gene>
<dbReference type="GeneID" id="19298498"/>
<dbReference type="Proteomes" id="UP000030669">
    <property type="component" value="Unassembled WGS sequence"/>
</dbReference>
<dbReference type="EMBL" id="KB469296">
    <property type="protein sequence ID" value="EPQ60650.1"/>
    <property type="molecule type" value="Genomic_DNA"/>
</dbReference>
<evidence type="ECO:0000313" key="2">
    <source>
        <dbReference type="Proteomes" id="UP000030669"/>
    </source>
</evidence>
<dbReference type="PANTHER" id="PTHR38696">
    <property type="entry name" value="MEDIATOR OF RNA POLYMERASE II TRANSCRIPTION SUBUNIT 13"/>
    <property type="match status" value="1"/>
</dbReference>
<proteinExistence type="predicted"/>
<dbReference type="KEGG" id="gtr:GLOTRDRAFT_102388"/>
<keyword evidence="2" id="KW-1185">Reference proteome</keyword>
<dbReference type="HOGENOM" id="CLU_1326813_0_0_1"/>
<dbReference type="PANTHER" id="PTHR38696:SF1">
    <property type="entry name" value="MEDIATOR OF RNA POLYMERASE II TRANSCRIPTION SUBUNIT 13"/>
    <property type="match status" value="1"/>
</dbReference>
<reference evidence="1 2" key="1">
    <citation type="journal article" date="2012" name="Science">
        <title>The Paleozoic origin of enzymatic lignin decomposition reconstructed from 31 fungal genomes.</title>
        <authorList>
            <person name="Floudas D."/>
            <person name="Binder M."/>
            <person name="Riley R."/>
            <person name="Barry K."/>
            <person name="Blanchette R.A."/>
            <person name="Henrissat B."/>
            <person name="Martinez A.T."/>
            <person name="Otillar R."/>
            <person name="Spatafora J.W."/>
            <person name="Yadav J.S."/>
            <person name="Aerts A."/>
            <person name="Benoit I."/>
            <person name="Boyd A."/>
            <person name="Carlson A."/>
            <person name="Copeland A."/>
            <person name="Coutinho P.M."/>
            <person name="de Vries R.P."/>
            <person name="Ferreira P."/>
            <person name="Findley K."/>
            <person name="Foster B."/>
            <person name="Gaskell J."/>
            <person name="Glotzer D."/>
            <person name="Gorecki P."/>
            <person name="Heitman J."/>
            <person name="Hesse C."/>
            <person name="Hori C."/>
            <person name="Igarashi K."/>
            <person name="Jurgens J.A."/>
            <person name="Kallen N."/>
            <person name="Kersten P."/>
            <person name="Kohler A."/>
            <person name="Kuees U."/>
            <person name="Kumar T.K.A."/>
            <person name="Kuo A."/>
            <person name="LaButti K."/>
            <person name="Larrondo L.F."/>
            <person name="Lindquist E."/>
            <person name="Ling A."/>
            <person name="Lombard V."/>
            <person name="Lucas S."/>
            <person name="Lundell T."/>
            <person name="Martin R."/>
            <person name="McLaughlin D.J."/>
            <person name="Morgenstern I."/>
            <person name="Morin E."/>
            <person name="Murat C."/>
            <person name="Nagy L.G."/>
            <person name="Nolan M."/>
            <person name="Ohm R.A."/>
            <person name="Patyshakuliyeva A."/>
            <person name="Rokas A."/>
            <person name="Ruiz-Duenas F.J."/>
            <person name="Sabat G."/>
            <person name="Salamov A."/>
            <person name="Samejima M."/>
            <person name="Schmutz J."/>
            <person name="Slot J.C."/>
            <person name="St John F."/>
            <person name="Stenlid J."/>
            <person name="Sun H."/>
            <person name="Sun S."/>
            <person name="Syed K."/>
            <person name="Tsang A."/>
            <person name="Wiebenga A."/>
            <person name="Young D."/>
            <person name="Pisabarro A."/>
            <person name="Eastwood D.C."/>
            <person name="Martin F."/>
            <person name="Cullen D."/>
            <person name="Grigoriev I.V."/>
            <person name="Hibbett D.S."/>
        </authorList>
    </citation>
    <scope>NUCLEOTIDE SEQUENCE [LARGE SCALE GENOMIC DNA]</scope>
    <source>
        <strain evidence="1 2">ATCC 11539</strain>
    </source>
</reference>
<dbReference type="RefSeq" id="XP_007861015.1">
    <property type="nucleotide sequence ID" value="XM_007862824.1"/>
</dbReference>
<dbReference type="OrthoDB" id="3255427at2759"/>
<sequence length="235" mass="26759">MSKSVWEPVHLLMSFHGNNEICFEGVRYQNMLDDLRELVFPMWPHGVDTDSAKDHRWRVVFGRAPWSSTGTEKLMVRRMLCRMFSFLARLGYHYSTSVNIGSRGKPPRLVFVDRGESARDPHVHFFSVCFSRSDEKVSIVDPPGTIRDSIGTALRNAFPRRIASDRVTEENICLIELKRGVIGAADVDKSLFVSYVLKHINELGYKLDACVPLARRGPLGFGGRKEIWIFKGTLD</sequence>
<dbReference type="AlphaFoldDB" id="S7RZZ0"/>
<accession>S7RZZ0</accession>